<dbReference type="GO" id="GO:0003677">
    <property type="term" value="F:DNA binding"/>
    <property type="evidence" value="ECO:0007669"/>
    <property type="project" value="InterPro"/>
</dbReference>
<comment type="caution">
    <text evidence="2">The sequence shown here is derived from an EMBL/GenBank/DDBJ whole genome shotgun (WGS) entry which is preliminary data.</text>
</comment>
<dbReference type="Proteomes" id="UP000003599">
    <property type="component" value="Unassembled WGS sequence"/>
</dbReference>
<dbReference type="HOGENOM" id="CLU_066192_29_1_9"/>
<dbReference type="GeneID" id="42694365"/>
<evidence type="ECO:0000313" key="2">
    <source>
        <dbReference type="EMBL" id="EHR32798.1"/>
    </source>
</evidence>
<evidence type="ECO:0000259" key="1">
    <source>
        <dbReference type="PROSITE" id="PS50943"/>
    </source>
</evidence>
<dbReference type="CDD" id="cd00093">
    <property type="entry name" value="HTH_XRE"/>
    <property type="match status" value="1"/>
</dbReference>
<evidence type="ECO:0000313" key="3">
    <source>
        <dbReference type="Proteomes" id="UP000003599"/>
    </source>
</evidence>
<dbReference type="Pfam" id="PF01381">
    <property type="entry name" value="HTH_3"/>
    <property type="match status" value="1"/>
</dbReference>
<protein>
    <recommendedName>
        <fullName evidence="1">HTH cro/C1-type domain-containing protein</fullName>
    </recommendedName>
</protein>
<dbReference type="SUPFAM" id="SSF47413">
    <property type="entry name" value="lambda repressor-like DNA-binding domains"/>
    <property type="match status" value="1"/>
</dbReference>
<keyword evidence="3" id="KW-1185">Reference proteome</keyword>
<dbReference type="RefSeq" id="WP_004636000.1">
    <property type="nucleotide sequence ID" value="NZ_JH601103.1"/>
</dbReference>
<dbReference type="Gene3D" id="1.10.260.40">
    <property type="entry name" value="lambda repressor-like DNA-binding domains"/>
    <property type="match status" value="1"/>
</dbReference>
<feature type="domain" description="HTH cro/C1-type" evidence="1">
    <location>
        <begin position="14"/>
        <end position="68"/>
    </location>
</feature>
<dbReference type="EMBL" id="AGEF01000009">
    <property type="protein sequence ID" value="EHR32798.1"/>
    <property type="molecule type" value="Genomic_DNA"/>
</dbReference>
<dbReference type="AlphaFoldDB" id="H3NED3"/>
<organism evidence="2 3">
    <name type="scientific">Dolosigranulum pigrum ATCC 51524</name>
    <dbReference type="NCBI Taxonomy" id="883103"/>
    <lineage>
        <taxon>Bacteria</taxon>
        <taxon>Bacillati</taxon>
        <taxon>Bacillota</taxon>
        <taxon>Bacilli</taxon>
        <taxon>Lactobacillales</taxon>
        <taxon>Carnobacteriaceae</taxon>
        <taxon>Dolosigranulum</taxon>
    </lineage>
</organism>
<name>H3NED3_9LACT</name>
<reference evidence="2 3" key="1">
    <citation type="submission" date="2012-01" db="EMBL/GenBank/DDBJ databases">
        <title>The Genome Sequence of Dolosigranulum pigrum ATCC 51524.</title>
        <authorList>
            <consortium name="The Broad Institute Genome Sequencing Platform"/>
            <person name="Earl A."/>
            <person name="Ward D."/>
            <person name="Feldgarden M."/>
            <person name="Gevers D."/>
            <person name="Huys G."/>
            <person name="Young S.K."/>
            <person name="Zeng Q."/>
            <person name="Gargeya S."/>
            <person name="Fitzgerald M."/>
            <person name="Haas B."/>
            <person name="Abouelleil A."/>
            <person name="Alvarado L."/>
            <person name="Arachchi H.M."/>
            <person name="Berlin A."/>
            <person name="Chapman S.B."/>
            <person name="Gearin G."/>
            <person name="Goldberg J."/>
            <person name="Griggs A."/>
            <person name="Gujja S."/>
            <person name="Hansen M."/>
            <person name="Heiman D."/>
            <person name="Howarth C."/>
            <person name="Larimer J."/>
            <person name="Lui A."/>
            <person name="MacDonald P.J.P."/>
            <person name="McCowen C."/>
            <person name="Montmayeur A."/>
            <person name="Murphy C."/>
            <person name="Neiman D."/>
            <person name="Pearson M."/>
            <person name="Priest M."/>
            <person name="Roberts A."/>
            <person name="Saif S."/>
            <person name="Shea T."/>
            <person name="Sisk P."/>
            <person name="Stolte C."/>
            <person name="Sykes S."/>
            <person name="Wortman J."/>
            <person name="Nusbaum C."/>
            <person name="Birren B."/>
        </authorList>
    </citation>
    <scope>NUCLEOTIDE SEQUENCE [LARGE SCALE GENOMIC DNA]</scope>
    <source>
        <strain evidence="2 3">ATCC 51524</strain>
    </source>
</reference>
<accession>H3NED3</accession>
<dbReference type="SMART" id="SM00530">
    <property type="entry name" value="HTH_XRE"/>
    <property type="match status" value="1"/>
</dbReference>
<dbReference type="InterPro" id="IPR001387">
    <property type="entry name" value="Cro/C1-type_HTH"/>
</dbReference>
<gene>
    <name evidence="2" type="ORF">HMPREF9703_00914</name>
</gene>
<sequence>MDKITFNKLLGLEISKLRHDLNMSQEEFGEIVGINRTYIGAIERGEKSISAFNLYRIISAFDVNLEQFFSNI</sequence>
<dbReference type="PROSITE" id="PS50943">
    <property type="entry name" value="HTH_CROC1"/>
    <property type="match status" value="1"/>
</dbReference>
<proteinExistence type="predicted"/>
<dbReference type="InterPro" id="IPR010982">
    <property type="entry name" value="Lambda_DNA-bd_dom_sf"/>
</dbReference>